<dbReference type="Proteomes" id="UP000076962">
    <property type="component" value="Unassembled WGS sequence"/>
</dbReference>
<gene>
    <name evidence="1" type="ORF">THIOM_005111</name>
</gene>
<sequence>MPNKSPTQRLKFRNQVCQKNLVSLWEYYFLNRLDRMKKSVVVLAAKVFHPAKYFVGIFFNWPVALIQVIDL</sequence>
<organism evidence="1 2">
    <name type="scientific">Candidatus Thiomargarita nelsonii</name>
    <dbReference type="NCBI Taxonomy" id="1003181"/>
    <lineage>
        <taxon>Bacteria</taxon>
        <taxon>Pseudomonadati</taxon>
        <taxon>Pseudomonadota</taxon>
        <taxon>Gammaproteobacteria</taxon>
        <taxon>Thiotrichales</taxon>
        <taxon>Thiotrichaceae</taxon>
        <taxon>Thiomargarita</taxon>
    </lineage>
</organism>
<evidence type="ECO:0000313" key="1">
    <source>
        <dbReference type="EMBL" id="OAD19265.1"/>
    </source>
</evidence>
<evidence type="ECO:0000313" key="2">
    <source>
        <dbReference type="Proteomes" id="UP000076962"/>
    </source>
</evidence>
<comment type="caution">
    <text evidence="1">The sequence shown here is derived from an EMBL/GenBank/DDBJ whole genome shotgun (WGS) entry which is preliminary data.</text>
</comment>
<accession>A0A176RU62</accession>
<reference evidence="1 2" key="1">
    <citation type="submission" date="2016-05" db="EMBL/GenBank/DDBJ databases">
        <title>Single-cell genome of chain-forming Candidatus Thiomargarita nelsonii and comparison to other large sulfur-oxidizing bacteria.</title>
        <authorList>
            <person name="Winkel M."/>
            <person name="Salman V."/>
            <person name="Woyke T."/>
            <person name="Schulz-Vogt H."/>
            <person name="Richter M."/>
            <person name="Flood B."/>
            <person name="Bailey J."/>
            <person name="Amann R."/>
            <person name="Mussmann M."/>
        </authorList>
    </citation>
    <scope>NUCLEOTIDE SEQUENCE [LARGE SCALE GENOMIC DNA]</scope>
    <source>
        <strain evidence="1 2">THI036</strain>
    </source>
</reference>
<dbReference type="AlphaFoldDB" id="A0A176RU62"/>
<proteinExistence type="predicted"/>
<dbReference type="EMBL" id="LUTY01002872">
    <property type="protein sequence ID" value="OAD19265.1"/>
    <property type="molecule type" value="Genomic_DNA"/>
</dbReference>
<name>A0A176RU62_9GAMM</name>
<protein>
    <submittedName>
        <fullName evidence="1">Uncharacterized protein</fullName>
    </submittedName>
</protein>
<keyword evidence="2" id="KW-1185">Reference proteome</keyword>